<dbReference type="EMBL" id="JBEPSB010000002">
    <property type="protein sequence ID" value="MET4559660.1"/>
    <property type="molecule type" value="Genomic_DNA"/>
</dbReference>
<sequence length="76" mass="9197">MTEKEYLEFKNTIAMGDELNFYYKNDEYWISHNPGKSYLSRTRDSYTQEFNGYEELFEKATIDSIKISDIYPSLKW</sequence>
<name>A0ABV2PFG0_9BACI</name>
<accession>A0ABV2PFG0</accession>
<dbReference type="Proteomes" id="UP001549363">
    <property type="component" value="Unassembled WGS sequence"/>
</dbReference>
<organism evidence="1 2">
    <name type="scientific">Lysinibacillus parviboronicapiens</name>
    <dbReference type="NCBI Taxonomy" id="436516"/>
    <lineage>
        <taxon>Bacteria</taxon>
        <taxon>Bacillati</taxon>
        <taxon>Bacillota</taxon>
        <taxon>Bacilli</taxon>
        <taxon>Bacillales</taxon>
        <taxon>Bacillaceae</taxon>
        <taxon>Lysinibacillus</taxon>
    </lineage>
</organism>
<protein>
    <submittedName>
        <fullName evidence="1">Uncharacterized protein</fullName>
    </submittedName>
</protein>
<dbReference type="RefSeq" id="WP_354470990.1">
    <property type="nucleotide sequence ID" value="NZ_JBEPSB010000002.1"/>
</dbReference>
<evidence type="ECO:0000313" key="2">
    <source>
        <dbReference type="Proteomes" id="UP001549363"/>
    </source>
</evidence>
<reference evidence="1 2" key="1">
    <citation type="submission" date="2024-06" db="EMBL/GenBank/DDBJ databases">
        <title>Sorghum-associated microbial communities from plants grown in Nebraska, USA.</title>
        <authorList>
            <person name="Schachtman D."/>
        </authorList>
    </citation>
    <scope>NUCLEOTIDE SEQUENCE [LARGE SCALE GENOMIC DNA]</scope>
    <source>
        <strain evidence="1 2">736</strain>
    </source>
</reference>
<comment type="caution">
    <text evidence="1">The sequence shown here is derived from an EMBL/GenBank/DDBJ whole genome shotgun (WGS) entry which is preliminary data.</text>
</comment>
<gene>
    <name evidence="1" type="ORF">ABIA69_000803</name>
</gene>
<keyword evidence="2" id="KW-1185">Reference proteome</keyword>
<proteinExistence type="predicted"/>
<evidence type="ECO:0000313" key="1">
    <source>
        <dbReference type="EMBL" id="MET4559660.1"/>
    </source>
</evidence>